<accession>A0A076N6B9</accession>
<dbReference type="CDD" id="cd01189">
    <property type="entry name" value="INT_ICEBs1_C_like"/>
    <property type="match status" value="1"/>
</dbReference>
<evidence type="ECO:0000256" key="3">
    <source>
        <dbReference type="ARBA" id="ARBA00023125"/>
    </source>
</evidence>
<dbReference type="Pfam" id="PF14659">
    <property type="entry name" value="Phage_int_SAM_3"/>
    <property type="match status" value="1"/>
</dbReference>
<dbReference type="EMBL" id="CP009110">
    <property type="protein sequence ID" value="AIJ26861.1"/>
    <property type="molecule type" value="Genomic_DNA"/>
</dbReference>
<dbReference type="Proteomes" id="UP000062973">
    <property type="component" value="Chromosome"/>
</dbReference>
<keyword evidence="3 5" id="KW-0238">DNA-binding</keyword>
<dbReference type="InterPro" id="IPR058717">
    <property type="entry name" value="Phage_L5_Integrase_N"/>
</dbReference>
<feature type="region of interest" description="Disordered" evidence="6">
    <location>
        <begin position="383"/>
        <end position="405"/>
    </location>
</feature>
<dbReference type="InterPro" id="IPR010998">
    <property type="entry name" value="Integrase_recombinase_N"/>
</dbReference>
<dbReference type="GO" id="GO:0015074">
    <property type="term" value="P:DNA integration"/>
    <property type="evidence" value="ECO:0007669"/>
    <property type="project" value="UniProtKB-KW"/>
</dbReference>
<dbReference type="InterPro" id="IPR011010">
    <property type="entry name" value="DNA_brk_join_enz"/>
</dbReference>
<dbReference type="HOGENOM" id="CLU_027562_17_5_11"/>
<feature type="domain" description="Tyr recombinase" evidence="7">
    <location>
        <begin position="186"/>
        <end position="377"/>
    </location>
</feature>
<dbReference type="InterPro" id="IPR002104">
    <property type="entry name" value="Integrase_catalytic"/>
</dbReference>
<evidence type="ECO:0000313" key="9">
    <source>
        <dbReference type="EMBL" id="AIJ26861.1"/>
    </source>
</evidence>
<dbReference type="InterPro" id="IPR044068">
    <property type="entry name" value="CB"/>
</dbReference>
<dbReference type="InterPro" id="IPR004107">
    <property type="entry name" value="Integrase_SAM-like_N"/>
</dbReference>
<dbReference type="PANTHER" id="PTHR30349">
    <property type="entry name" value="PHAGE INTEGRASE-RELATED"/>
    <property type="match status" value="1"/>
</dbReference>
<evidence type="ECO:0000256" key="6">
    <source>
        <dbReference type="SAM" id="MobiDB-lite"/>
    </source>
</evidence>
<dbReference type="PANTHER" id="PTHR30349:SF64">
    <property type="entry name" value="PROPHAGE INTEGRASE INTD-RELATED"/>
    <property type="match status" value="1"/>
</dbReference>
<dbReference type="InterPro" id="IPR050090">
    <property type="entry name" value="Tyrosine_recombinase_XerCD"/>
</dbReference>
<evidence type="ECO:0000313" key="10">
    <source>
        <dbReference type="Proteomes" id="UP000062973"/>
    </source>
</evidence>
<proteinExistence type="inferred from homology"/>
<keyword evidence="4" id="KW-0233">DNA recombination</keyword>
<dbReference type="Pfam" id="PF26003">
    <property type="entry name" value="Integrase_N_phage"/>
    <property type="match status" value="1"/>
</dbReference>
<dbReference type="eggNOG" id="COG0582">
    <property type="taxonomic scope" value="Bacteria"/>
</dbReference>
<keyword evidence="10" id="KW-1185">Reference proteome</keyword>
<name>A0A076N6B9_AMYME</name>
<organism evidence="9 10">
    <name type="scientific">Amycolatopsis methanolica 239</name>
    <dbReference type="NCBI Taxonomy" id="1068978"/>
    <lineage>
        <taxon>Bacteria</taxon>
        <taxon>Bacillati</taxon>
        <taxon>Actinomycetota</taxon>
        <taxon>Actinomycetes</taxon>
        <taxon>Pseudonocardiales</taxon>
        <taxon>Pseudonocardiaceae</taxon>
        <taxon>Amycolatopsis</taxon>
        <taxon>Amycolatopsis methanolica group</taxon>
    </lineage>
</organism>
<evidence type="ECO:0000256" key="2">
    <source>
        <dbReference type="ARBA" id="ARBA00022908"/>
    </source>
</evidence>
<evidence type="ECO:0000259" key="8">
    <source>
        <dbReference type="PROSITE" id="PS51900"/>
    </source>
</evidence>
<dbReference type="KEGG" id="amq:AMETH_6769"/>
<gene>
    <name evidence="9" type="ORF">AMETH_6769</name>
</gene>
<feature type="compositionally biased region" description="Polar residues" evidence="6">
    <location>
        <begin position="1"/>
        <end position="11"/>
    </location>
</feature>
<dbReference type="SUPFAM" id="SSF56349">
    <property type="entry name" value="DNA breaking-rejoining enzymes"/>
    <property type="match status" value="1"/>
</dbReference>
<dbReference type="STRING" id="1068978.AMETH_6769"/>
<dbReference type="PROSITE" id="PS51898">
    <property type="entry name" value="TYR_RECOMBINASE"/>
    <property type="match status" value="1"/>
</dbReference>
<feature type="region of interest" description="Disordered" evidence="6">
    <location>
        <begin position="1"/>
        <end position="49"/>
    </location>
</feature>
<dbReference type="PROSITE" id="PS51900">
    <property type="entry name" value="CB"/>
    <property type="match status" value="1"/>
</dbReference>
<protein>
    <submittedName>
        <fullName evidence="9">Phage integrase</fullName>
    </submittedName>
</protein>
<evidence type="ECO:0000256" key="1">
    <source>
        <dbReference type="ARBA" id="ARBA00008857"/>
    </source>
</evidence>
<evidence type="ECO:0000259" key="7">
    <source>
        <dbReference type="PROSITE" id="PS51898"/>
    </source>
</evidence>
<feature type="domain" description="Core-binding (CB)" evidence="8">
    <location>
        <begin position="83"/>
        <end position="164"/>
    </location>
</feature>
<comment type="similarity">
    <text evidence="1">Belongs to the 'phage' integrase family.</text>
</comment>
<dbReference type="Pfam" id="PF00589">
    <property type="entry name" value="Phage_integrase"/>
    <property type="match status" value="1"/>
</dbReference>
<dbReference type="InterPro" id="IPR013762">
    <property type="entry name" value="Integrase-like_cat_sf"/>
</dbReference>
<dbReference type="PATRIC" id="fig|1068978.7.peg.7272"/>
<evidence type="ECO:0000256" key="4">
    <source>
        <dbReference type="ARBA" id="ARBA00023172"/>
    </source>
</evidence>
<dbReference type="Gene3D" id="1.10.443.10">
    <property type="entry name" value="Intergrase catalytic core"/>
    <property type="match status" value="1"/>
</dbReference>
<sequence>MRRPCSATSDGQPDVANKKGRRGFGNVRQLPSGRWQARYPGPDGQFRKAPDTFETKRAAERWLSVVESQIIQGEWTDPERAKVKLGDYASQWVNQRPGLRPRTTELYRWLLRKHIEPRLGGVELGKLTTATIRQWRADLLAAGVSESMTAKAYRLLRAVLNTAVEEDRILQRNPCRVRGADRENPAERPVLSVAQVFDLAGRMPERFRALVLLAAFGSLRWGEVTALRRCDVAEDGSWVRVSRAFVEVRGKGLTVGPPKSRAGVRTVIIPAAVRPEVVKHLDTYVKPDPLALLFTGERDGNALRRPNFNQRTRWTEVVAKMGLKGLHFHDLRHAGNIWASKAGTSTKDLMARMGHDDMRAALIYQRATSDADERIADRLSQLVEEHRRGKGGDDPDDDGALVPAT</sequence>
<reference evidence="9 10" key="1">
    <citation type="submission" date="2014-07" db="EMBL/GenBank/DDBJ databases">
        <title>Whole Genome Sequence of the Amycolatopsis methanolica 239.</title>
        <authorList>
            <person name="Tang B."/>
        </authorList>
    </citation>
    <scope>NUCLEOTIDE SEQUENCE [LARGE SCALE GENOMIC DNA]</scope>
    <source>
        <strain evidence="9 10">239</strain>
    </source>
</reference>
<feature type="compositionally biased region" description="Basic and acidic residues" evidence="6">
    <location>
        <begin position="383"/>
        <end position="393"/>
    </location>
</feature>
<dbReference type="GO" id="GO:0006310">
    <property type="term" value="P:DNA recombination"/>
    <property type="evidence" value="ECO:0007669"/>
    <property type="project" value="UniProtKB-KW"/>
</dbReference>
<keyword evidence="2" id="KW-0229">DNA integration</keyword>
<evidence type="ECO:0000256" key="5">
    <source>
        <dbReference type="PROSITE-ProRule" id="PRU01248"/>
    </source>
</evidence>
<dbReference type="Gene3D" id="1.10.150.130">
    <property type="match status" value="1"/>
</dbReference>
<dbReference type="AlphaFoldDB" id="A0A076N6B9"/>
<dbReference type="GO" id="GO:0003677">
    <property type="term" value="F:DNA binding"/>
    <property type="evidence" value="ECO:0007669"/>
    <property type="project" value="UniProtKB-UniRule"/>
</dbReference>